<gene>
    <name evidence="1" type="ORF">CM83_102453</name>
</gene>
<protein>
    <submittedName>
        <fullName evidence="1">Uncharacterized protein</fullName>
    </submittedName>
</protein>
<accession>A0A0A9Z4V2</accession>
<feature type="non-terminal residue" evidence="1">
    <location>
        <position position="136"/>
    </location>
</feature>
<dbReference type="EMBL" id="GBHO01003317">
    <property type="protein sequence ID" value="JAG40287.1"/>
    <property type="molecule type" value="Transcribed_RNA"/>
</dbReference>
<reference evidence="1" key="1">
    <citation type="journal article" date="2014" name="PLoS ONE">
        <title>Transcriptome-Based Identification of ABC Transporters in the Western Tarnished Plant Bug Lygus hesperus.</title>
        <authorList>
            <person name="Hull J.J."/>
            <person name="Chaney K."/>
            <person name="Geib S.M."/>
            <person name="Fabrick J.A."/>
            <person name="Brent C.S."/>
            <person name="Walsh D."/>
            <person name="Lavine L.C."/>
        </authorList>
    </citation>
    <scope>NUCLEOTIDE SEQUENCE</scope>
</reference>
<dbReference type="AlphaFoldDB" id="A0A0A9Z4V2"/>
<name>A0A0A9Z4V2_LYGHE</name>
<sequence length="136" mass="14941">ETKEYRYYVVRVKSISPPDTLSLEMHACIHSSASTVIKLSNPFVEPVTFKFHSSVPELTAVDVIAQPRSEADMVVEYSPSTIEPPKVVTCHVTGQPLDQEFFTFNLVSLPTLTAPPIKVSAVMGSSTEFSIDVNNP</sequence>
<organism evidence="1">
    <name type="scientific">Lygus hesperus</name>
    <name type="common">Western plant bug</name>
    <dbReference type="NCBI Taxonomy" id="30085"/>
    <lineage>
        <taxon>Eukaryota</taxon>
        <taxon>Metazoa</taxon>
        <taxon>Ecdysozoa</taxon>
        <taxon>Arthropoda</taxon>
        <taxon>Hexapoda</taxon>
        <taxon>Insecta</taxon>
        <taxon>Pterygota</taxon>
        <taxon>Neoptera</taxon>
        <taxon>Paraneoptera</taxon>
        <taxon>Hemiptera</taxon>
        <taxon>Heteroptera</taxon>
        <taxon>Panheteroptera</taxon>
        <taxon>Cimicomorpha</taxon>
        <taxon>Miridae</taxon>
        <taxon>Mirini</taxon>
        <taxon>Lygus</taxon>
    </lineage>
</organism>
<reference evidence="1" key="2">
    <citation type="submission" date="2014-07" db="EMBL/GenBank/DDBJ databases">
        <authorList>
            <person name="Hull J."/>
        </authorList>
    </citation>
    <scope>NUCLEOTIDE SEQUENCE</scope>
</reference>
<proteinExistence type="predicted"/>
<feature type="non-terminal residue" evidence="1">
    <location>
        <position position="1"/>
    </location>
</feature>
<evidence type="ECO:0000313" key="1">
    <source>
        <dbReference type="EMBL" id="JAG40287.1"/>
    </source>
</evidence>